<evidence type="ECO:0000313" key="2">
    <source>
        <dbReference type="EMBL" id="PIL29108.1"/>
    </source>
</evidence>
<organism evidence="2 3">
    <name type="scientific">Ganoderma sinense ZZ0214-1</name>
    <dbReference type="NCBI Taxonomy" id="1077348"/>
    <lineage>
        <taxon>Eukaryota</taxon>
        <taxon>Fungi</taxon>
        <taxon>Dikarya</taxon>
        <taxon>Basidiomycota</taxon>
        <taxon>Agaricomycotina</taxon>
        <taxon>Agaricomycetes</taxon>
        <taxon>Polyporales</taxon>
        <taxon>Polyporaceae</taxon>
        <taxon>Ganoderma</taxon>
    </lineage>
</organism>
<dbReference type="EMBL" id="AYKW01000023">
    <property type="protein sequence ID" value="PIL29108.1"/>
    <property type="molecule type" value="Genomic_DNA"/>
</dbReference>
<evidence type="ECO:0000313" key="3">
    <source>
        <dbReference type="Proteomes" id="UP000230002"/>
    </source>
</evidence>
<comment type="caution">
    <text evidence="2">The sequence shown here is derived from an EMBL/GenBank/DDBJ whole genome shotgun (WGS) entry which is preliminary data.</text>
</comment>
<gene>
    <name evidence="2" type="ORF">GSI_09156</name>
</gene>
<evidence type="ECO:0008006" key="4">
    <source>
        <dbReference type="Google" id="ProtNLM"/>
    </source>
</evidence>
<keyword evidence="1" id="KW-0732">Signal</keyword>
<feature type="chain" id="PRO_5013681433" description="Transporter" evidence="1">
    <location>
        <begin position="19"/>
        <end position="128"/>
    </location>
</feature>
<accession>A0A2G8S6E3</accession>
<keyword evidence="3" id="KW-1185">Reference proteome</keyword>
<reference evidence="2 3" key="1">
    <citation type="journal article" date="2015" name="Sci. Rep.">
        <title>Chromosome-level genome map provides insights into diverse defense mechanisms in the medicinal fungus Ganoderma sinense.</title>
        <authorList>
            <person name="Zhu Y."/>
            <person name="Xu J."/>
            <person name="Sun C."/>
            <person name="Zhou S."/>
            <person name="Xu H."/>
            <person name="Nelson D.R."/>
            <person name="Qian J."/>
            <person name="Song J."/>
            <person name="Luo H."/>
            <person name="Xiang L."/>
            <person name="Li Y."/>
            <person name="Xu Z."/>
            <person name="Ji A."/>
            <person name="Wang L."/>
            <person name="Lu S."/>
            <person name="Hayward A."/>
            <person name="Sun W."/>
            <person name="Li X."/>
            <person name="Schwartz D.C."/>
            <person name="Wang Y."/>
            <person name="Chen S."/>
        </authorList>
    </citation>
    <scope>NUCLEOTIDE SEQUENCE [LARGE SCALE GENOMIC DNA]</scope>
    <source>
        <strain evidence="2 3">ZZ0214-1</strain>
    </source>
</reference>
<name>A0A2G8S6E3_9APHY</name>
<dbReference type="AlphaFoldDB" id="A0A2G8S6E3"/>
<dbReference type="Proteomes" id="UP000230002">
    <property type="component" value="Unassembled WGS sequence"/>
</dbReference>
<feature type="signal peptide" evidence="1">
    <location>
        <begin position="1"/>
        <end position="18"/>
    </location>
</feature>
<proteinExistence type="predicted"/>
<protein>
    <recommendedName>
        <fullName evidence="4">Transporter</fullName>
    </recommendedName>
</protein>
<evidence type="ECO:0000256" key="1">
    <source>
        <dbReference type="SAM" id="SignalP"/>
    </source>
</evidence>
<sequence>MQFSLLVAFTAVLGAIGAMDSTTVYSPSSGSTLPETFYFKYINTNRTVSDPKYATSLQVSLYTDKDGFKLIGQPAFSDSDPTTSEAVLRADPATFPKGEYQLSVNEVGPSGTVFSDMFPVTLCSPDAC</sequence>
<dbReference type="OrthoDB" id="10434748at2759"/>